<dbReference type="InterPro" id="IPR017105">
    <property type="entry name" value="AP3_complex_dsu"/>
</dbReference>
<evidence type="ECO:0000256" key="4">
    <source>
        <dbReference type="ARBA" id="ARBA00022737"/>
    </source>
</evidence>
<dbReference type="OrthoDB" id="4206093at2759"/>
<dbReference type="VEuPathDB" id="FungiDB:AAP_02283"/>
<dbReference type="GO" id="GO:0006896">
    <property type="term" value="P:Golgi to vacuole transport"/>
    <property type="evidence" value="ECO:0007669"/>
    <property type="project" value="TreeGrafter"/>
</dbReference>
<gene>
    <name evidence="9" type="ORF">AAP_02283</name>
</gene>
<dbReference type="InterPro" id="IPR002553">
    <property type="entry name" value="Clathrin/coatomer_adapt-like_N"/>
</dbReference>
<keyword evidence="10" id="KW-1185">Reference proteome</keyword>
<name>A0A168A5L6_9EURO</name>
<dbReference type="Gene3D" id="1.25.10.10">
    <property type="entry name" value="Leucine-rich Repeat Variant"/>
    <property type="match status" value="1"/>
</dbReference>
<reference evidence="9 10" key="1">
    <citation type="journal article" date="2016" name="Genome Biol. Evol.">
        <title>Divergent and convergent evolution of fungal pathogenicity.</title>
        <authorList>
            <person name="Shang Y."/>
            <person name="Xiao G."/>
            <person name="Zheng P."/>
            <person name="Cen K."/>
            <person name="Zhan S."/>
            <person name="Wang C."/>
        </authorList>
    </citation>
    <scope>NUCLEOTIDE SEQUENCE [LARGE SCALE GENOMIC DNA]</scope>
    <source>
        <strain evidence="9 10">ARSEF 7405</strain>
    </source>
</reference>
<keyword evidence="6" id="KW-0472">Membrane</keyword>
<feature type="compositionally biased region" description="Low complexity" evidence="7">
    <location>
        <begin position="124"/>
        <end position="134"/>
    </location>
</feature>
<feature type="region of interest" description="Disordered" evidence="7">
    <location>
        <begin position="123"/>
        <end position="148"/>
    </location>
</feature>
<evidence type="ECO:0000256" key="5">
    <source>
        <dbReference type="ARBA" id="ARBA00022927"/>
    </source>
</evidence>
<sequence length="717" mass="79447">MSLLYECINGIIQGGILDGVEGAKEGDEVATLCVNKLRGMIVLEGDPNRKNPAVKYVALLAFNRIARSHPALVAEQQDVIFDCLDDEDISNRQQALDLASVVVSSDILESVVNHLLSQLRNANDAESPSAVSPEPSDDGSGAAPPRTSANRHFVLPNYYRAELLHRILDMCSRDTYAHIVDFEWYIDVLVQLVKFIPPQNVSSGRVAGRKDNSDIGTRIGSELLNVAVRVKAVRAEATQAAESLLLIDNRTILFPPHSTASTNILENIAFIVGEYAEYLNTPERTLTSLTHASNLQMPANVLSSYLQAIPKVFTAMTLDENQHWDAGRRGEISLALNRIVSFLEALSSNPNFDVQERAIEFLELLRLTGEAVSAQQHEDTEMPLLLSSIIPGLFSGLNLNPVAAEAQEKVPLPEGLDLDQPLNPHLTQILKDAELHWSATTDDQGEFYNFYYVPEKPKKAIYNDYSIDQTPFSNTYTTPINNPTESKEAKARRALERSERARDDPFYIAPDDNSGTSTPFAQVLQSSNGEGLDIDSIPVMPVEIDSKELRAKSKKKKTRKPKTIDIMGDETLEVEGGGNTSQQEGGGIRQSSRQKKPKALFQDNEDSFSALQFDADPNTTNIEELRRRAEEEAQMAKALAELQRKRLEMQRENERVQLSAEVPAEGILVEPAKKKKKKKSKEAGEKTKTKTKTKKKSSSKKEGEDSLPVQGENTEEK</sequence>
<evidence type="ECO:0000256" key="1">
    <source>
        <dbReference type="ARBA" id="ARBA00004308"/>
    </source>
</evidence>
<accession>A0A168A5L6</accession>
<dbReference type="InterPro" id="IPR016024">
    <property type="entry name" value="ARM-type_fold"/>
</dbReference>
<dbReference type="GO" id="GO:0010008">
    <property type="term" value="C:endosome membrane"/>
    <property type="evidence" value="ECO:0007669"/>
    <property type="project" value="TreeGrafter"/>
</dbReference>
<keyword evidence="3" id="KW-0813">Transport</keyword>
<feature type="compositionally biased region" description="Gly residues" evidence="7">
    <location>
        <begin position="575"/>
        <end position="588"/>
    </location>
</feature>
<feature type="region of interest" description="Disordered" evidence="7">
    <location>
        <begin position="651"/>
        <end position="717"/>
    </location>
</feature>
<dbReference type="AlphaFoldDB" id="A0A168A5L6"/>
<evidence type="ECO:0000313" key="10">
    <source>
        <dbReference type="Proteomes" id="UP000242877"/>
    </source>
</evidence>
<dbReference type="PANTHER" id="PTHR22781:SF12">
    <property type="entry name" value="AP-3 COMPLEX SUBUNIT DELTA-1"/>
    <property type="match status" value="1"/>
</dbReference>
<protein>
    <submittedName>
        <fullName evidence="9">AP-3 complex subunit delta</fullName>
    </submittedName>
</protein>
<dbReference type="Pfam" id="PF01602">
    <property type="entry name" value="Adaptin_N"/>
    <property type="match status" value="1"/>
</dbReference>
<dbReference type="PANTHER" id="PTHR22781">
    <property type="entry name" value="DELTA ADAPTIN-RELATED"/>
    <property type="match status" value="1"/>
</dbReference>
<evidence type="ECO:0000256" key="3">
    <source>
        <dbReference type="ARBA" id="ARBA00022448"/>
    </source>
</evidence>
<dbReference type="GO" id="GO:0006623">
    <property type="term" value="P:protein targeting to vacuole"/>
    <property type="evidence" value="ECO:0007669"/>
    <property type="project" value="TreeGrafter"/>
</dbReference>
<evidence type="ECO:0000313" key="9">
    <source>
        <dbReference type="EMBL" id="KZZ93491.1"/>
    </source>
</evidence>
<feature type="domain" description="Clathrin/coatomer adaptor adaptin-like N-terminal" evidence="8">
    <location>
        <begin position="1"/>
        <end position="367"/>
    </location>
</feature>
<comment type="similarity">
    <text evidence="2">Belongs to the adaptor complexes large subunit family.</text>
</comment>
<evidence type="ECO:0000256" key="6">
    <source>
        <dbReference type="ARBA" id="ARBA00023136"/>
    </source>
</evidence>
<keyword evidence="5" id="KW-0653">Protein transport</keyword>
<evidence type="ECO:0000256" key="2">
    <source>
        <dbReference type="ARBA" id="ARBA00006613"/>
    </source>
</evidence>
<organism evidence="9 10">
    <name type="scientific">Ascosphaera apis ARSEF 7405</name>
    <dbReference type="NCBI Taxonomy" id="392613"/>
    <lineage>
        <taxon>Eukaryota</taxon>
        <taxon>Fungi</taxon>
        <taxon>Dikarya</taxon>
        <taxon>Ascomycota</taxon>
        <taxon>Pezizomycotina</taxon>
        <taxon>Eurotiomycetes</taxon>
        <taxon>Eurotiomycetidae</taxon>
        <taxon>Onygenales</taxon>
        <taxon>Ascosphaeraceae</taxon>
        <taxon>Ascosphaera</taxon>
    </lineage>
</organism>
<dbReference type="Proteomes" id="UP000242877">
    <property type="component" value="Unassembled WGS sequence"/>
</dbReference>
<keyword evidence="4" id="KW-0677">Repeat</keyword>
<dbReference type="SUPFAM" id="SSF48371">
    <property type="entry name" value="ARM repeat"/>
    <property type="match status" value="1"/>
</dbReference>
<comment type="subcellular location">
    <subcellularLocation>
        <location evidence="1">Endomembrane system</location>
    </subcellularLocation>
</comment>
<proteinExistence type="inferred from homology"/>
<evidence type="ECO:0000259" key="8">
    <source>
        <dbReference type="Pfam" id="PF01602"/>
    </source>
</evidence>
<dbReference type="InterPro" id="IPR011989">
    <property type="entry name" value="ARM-like"/>
</dbReference>
<feature type="region of interest" description="Disordered" evidence="7">
    <location>
        <begin position="568"/>
        <end position="623"/>
    </location>
</feature>
<evidence type="ECO:0000256" key="7">
    <source>
        <dbReference type="SAM" id="MobiDB-lite"/>
    </source>
</evidence>
<dbReference type="GO" id="GO:0030123">
    <property type="term" value="C:AP-3 adaptor complex"/>
    <property type="evidence" value="ECO:0007669"/>
    <property type="project" value="InterPro"/>
</dbReference>
<comment type="caution">
    <text evidence="9">The sequence shown here is derived from an EMBL/GenBank/DDBJ whole genome shotgun (WGS) entry which is preliminary data.</text>
</comment>
<feature type="compositionally biased region" description="Basic residues" evidence="7">
    <location>
        <begin position="689"/>
        <end position="698"/>
    </location>
</feature>
<dbReference type="EMBL" id="AZGZ01000008">
    <property type="protein sequence ID" value="KZZ93491.1"/>
    <property type="molecule type" value="Genomic_DNA"/>
</dbReference>